<gene>
    <name evidence="1" type="ORF">D9V30_00150</name>
</gene>
<comment type="caution">
    <text evidence="1">The sequence shown here is derived from an EMBL/GenBank/DDBJ whole genome shotgun (WGS) entry which is preliminary data.</text>
</comment>
<reference evidence="1 2" key="1">
    <citation type="submission" date="2018-10" db="EMBL/GenBank/DDBJ databases">
        <authorList>
            <person name="Li J."/>
        </authorList>
    </citation>
    <scope>NUCLEOTIDE SEQUENCE [LARGE SCALE GENOMIC DNA]</scope>
    <source>
        <strain evidence="1 2">JCM 30549</strain>
    </source>
</reference>
<dbReference type="Proteomes" id="UP000275395">
    <property type="component" value="Unassembled WGS sequence"/>
</dbReference>
<protein>
    <submittedName>
        <fullName evidence="1">Uncharacterized protein</fullName>
    </submittedName>
</protein>
<dbReference type="RefSeq" id="WP_121657424.1">
    <property type="nucleotide sequence ID" value="NZ_RCUW01000001.1"/>
</dbReference>
<evidence type="ECO:0000313" key="2">
    <source>
        <dbReference type="Proteomes" id="UP000275395"/>
    </source>
</evidence>
<evidence type="ECO:0000313" key="1">
    <source>
        <dbReference type="EMBL" id="RLP70883.1"/>
    </source>
</evidence>
<name>A0A3L6ZSG0_9MICO</name>
<dbReference type="EMBL" id="RCUW01000001">
    <property type="protein sequence ID" value="RLP70883.1"/>
    <property type="molecule type" value="Genomic_DNA"/>
</dbReference>
<sequence>MSERDCLQCGESQAAIRASQSARDPIFCGAVDYFGECEWEQERHRFRDWSDKKLIEEARGKFRSLDGVVVVSPRLLSRLADALEAAKERRVVRSKAELLGLRKGSVVVDRQGVVAVVWGMNVYEFGESLVLPATVLYTPEVTR</sequence>
<accession>A0A3L6ZSG0</accession>
<dbReference type="AlphaFoldDB" id="A0A3L6ZSG0"/>
<organism evidence="1 2">
    <name type="scientific">Mycetocola reblochoni</name>
    <dbReference type="NCBI Taxonomy" id="331618"/>
    <lineage>
        <taxon>Bacteria</taxon>
        <taxon>Bacillati</taxon>
        <taxon>Actinomycetota</taxon>
        <taxon>Actinomycetes</taxon>
        <taxon>Micrococcales</taxon>
        <taxon>Microbacteriaceae</taxon>
        <taxon>Mycetocola</taxon>
    </lineage>
</organism>
<proteinExistence type="predicted"/>